<dbReference type="RefSeq" id="WP_245357393.1">
    <property type="nucleotide sequence ID" value="NZ_JAGINT010000001.1"/>
</dbReference>
<accession>A0ABS4UBX7</accession>
<keyword evidence="3" id="KW-1185">Reference proteome</keyword>
<protein>
    <submittedName>
        <fullName evidence="2">DNA-binding GntR family transcriptional regulator</fullName>
    </submittedName>
</protein>
<dbReference type="EMBL" id="JAGINT010000001">
    <property type="protein sequence ID" value="MBP2349128.1"/>
    <property type="molecule type" value="Genomic_DNA"/>
</dbReference>
<keyword evidence="2" id="KW-0238">DNA-binding</keyword>
<proteinExistence type="predicted"/>
<comment type="caution">
    <text evidence="2">The sequence shown here is derived from an EMBL/GenBank/DDBJ whole genome shotgun (WGS) entry which is preliminary data.</text>
</comment>
<gene>
    <name evidence="2" type="ORF">JOF29_000211</name>
</gene>
<name>A0ABS4UBX7_9ACTN</name>
<dbReference type="Pfam" id="PF07702">
    <property type="entry name" value="UTRA"/>
    <property type="match status" value="1"/>
</dbReference>
<dbReference type="Proteomes" id="UP000755585">
    <property type="component" value="Unassembled WGS sequence"/>
</dbReference>
<feature type="domain" description="UbiC transcription regulator-associated" evidence="1">
    <location>
        <begin position="8"/>
        <end position="50"/>
    </location>
</feature>
<sequence length="66" mass="7416">MKLDLNDYIHARPPAPSDARSLGIPEGFPMLVTRRIATHNGQPILIQETRRSAEDAQLHYRPRLGG</sequence>
<reference evidence="2 3" key="1">
    <citation type="submission" date="2021-03" db="EMBL/GenBank/DDBJ databases">
        <title>Sequencing the genomes of 1000 actinobacteria strains.</title>
        <authorList>
            <person name="Klenk H.-P."/>
        </authorList>
    </citation>
    <scope>NUCLEOTIDE SEQUENCE [LARGE SCALE GENOMIC DNA]</scope>
    <source>
        <strain evidence="2 3">DSM 18824</strain>
    </source>
</reference>
<evidence type="ECO:0000313" key="2">
    <source>
        <dbReference type="EMBL" id="MBP2349128.1"/>
    </source>
</evidence>
<dbReference type="SUPFAM" id="SSF64288">
    <property type="entry name" value="Chorismate lyase-like"/>
    <property type="match status" value="1"/>
</dbReference>
<dbReference type="GO" id="GO:0003677">
    <property type="term" value="F:DNA binding"/>
    <property type="evidence" value="ECO:0007669"/>
    <property type="project" value="UniProtKB-KW"/>
</dbReference>
<dbReference type="Gene3D" id="3.40.1410.10">
    <property type="entry name" value="Chorismate lyase-like"/>
    <property type="match status" value="1"/>
</dbReference>
<evidence type="ECO:0000259" key="1">
    <source>
        <dbReference type="Pfam" id="PF07702"/>
    </source>
</evidence>
<evidence type="ECO:0000313" key="3">
    <source>
        <dbReference type="Proteomes" id="UP000755585"/>
    </source>
</evidence>
<dbReference type="InterPro" id="IPR011663">
    <property type="entry name" value="UTRA"/>
</dbReference>
<organism evidence="2 3">
    <name type="scientific">Kribbella aluminosa</name>
    <dbReference type="NCBI Taxonomy" id="416017"/>
    <lineage>
        <taxon>Bacteria</taxon>
        <taxon>Bacillati</taxon>
        <taxon>Actinomycetota</taxon>
        <taxon>Actinomycetes</taxon>
        <taxon>Propionibacteriales</taxon>
        <taxon>Kribbellaceae</taxon>
        <taxon>Kribbella</taxon>
    </lineage>
</organism>
<dbReference type="InterPro" id="IPR028978">
    <property type="entry name" value="Chorismate_lyase_/UTRA_dom_sf"/>
</dbReference>